<feature type="transmembrane region" description="Helical" evidence="1">
    <location>
        <begin position="163"/>
        <end position="181"/>
    </location>
</feature>
<dbReference type="Pfam" id="PF14501">
    <property type="entry name" value="HATPase_c_5"/>
    <property type="match status" value="1"/>
</dbReference>
<protein>
    <recommendedName>
        <fullName evidence="2">Sensor histidine kinase NatK-like C-terminal domain-containing protein</fullName>
    </recommendedName>
</protein>
<feature type="transmembrane region" description="Helical" evidence="1">
    <location>
        <begin position="37"/>
        <end position="56"/>
    </location>
</feature>
<dbReference type="InterPro" id="IPR036890">
    <property type="entry name" value="HATPase_C_sf"/>
</dbReference>
<feature type="transmembrane region" description="Helical" evidence="1">
    <location>
        <begin position="131"/>
        <end position="151"/>
    </location>
</feature>
<dbReference type="Gene3D" id="3.30.565.10">
    <property type="entry name" value="Histidine kinase-like ATPase, C-terminal domain"/>
    <property type="match status" value="1"/>
</dbReference>
<organism evidence="3 4">
    <name type="scientific">Anaerotignum faecicola</name>
    <dbReference type="NCBI Taxonomy" id="2358141"/>
    <lineage>
        <taxon>Bacteria</taxon>
        <taxon>Bacillati</taxon>
        <taxon>Bacillota</taxon>
        <taxon>Clostridia</taxon>
        <taxon>Lachnospirales</taxon>
        <taxon>Anaerotignaceae</taxon>
        <taxon>Anaerotignum</taxon>
    </lineage>
</organism>
<name>A0A401LE84_9FIRM</name>
<keyword evidence="1" id="KW-0812">Transmembrane</keyword>
<feature type="transmembrane region" description="Helical" evidence="1">
    <location>
        <begin position="62"/>
        <end position="79"/>
    </location>
</feature>
<evidence type="ECO:0000313" key="3">
    <source>
        <dbReference type="EMBL" id="GCB29881.1"/>
    </source>
</evidence>
<dbReference type="CDD" id="cd16935">
    <property type="entry name" value="HATPase_AgrC-ComD-like"/>
    <property type="match status" value="1"/>
</dbReference>
<proteinExistence type="predicted"/>
<dbReference type="GO" id="GO:0042802">
    <property type="term" value="F:identical protein binding"/>
    <property type="evidence" value="ECO:0007669"/>
    <property type="project" value="TreeGrafter"/>
</dbReference>
<evidence type="ECO:0000313" key="4">
    <source>
        <dbReference type="Proteomes" id="UP000287361"/>
    </source>
</evidence>
<feature type="domain" description="Sensor histidine kinase NatK-like C-terminal" evidence="2">
    <location>
        <begin position="338"/>
        <end position="433"/>
    </location>
</feature>
<keyword evidence="1" id="KW-0472">Membrane</keyword>
<accession>A0A401LE84</accession>
<feature type="transmembrane region" description="Helical" evidence="1">
    <location>
        <begin position="196"/>
        <end position="220"/>
    </location>
</feature>
<keyword evidence="1" id="KW-1133">Transmembrane helix</keyword>
<feature type="transmembrane region" description="Helical" evidence="1">
    <location>
        <begin position="91"/>
        <end position="111"/>
    </location>
</feature>
<dbReference type="PANTHER" id="PTHR40448:SF1">
    <property type="entry name" value="TWO-COMPONENT SENSOR HISTIDINE KINASE"/>
    <property type="match status" value="1"/>
</dbReference>
<evidence type="ECO:0000256" key="1">
    <source>
        <dbReference type="SAM" id="Phobius"/>
    </source>
</evidence>
<dbReference type="Proteomes" id="UP000287361">
    <property type="component" value="Unassembled WGS sequence"/>
</dbReference>
<keyword evidence="4" id="KW-1185">Reference proteome</keyword>
<sequence length="437" mass="50038">MELYDMLHPMLELSISIPAIILCFLPMKNHLNGKGRLLLLWGIPTLILWCVGAGWLCWRLRYSTKLCMLLTQALLLLFYCKAVPLSRWKTVNVFLAVCGVFSSMYNLAILIDATLFRRSGAVALSLNSTILYVLLCWLLLGVLCYPATHAARWLLDEVETPETWYIFWILPLVFWCLNTTLRPRKYSTLYTNRVMHFYPILILALLGLMLLYYALFYWMARGIAKNIRLSQENKLLQMQTAQYRTLQKSIADTRRARHDLHQHFKALQGCVESGDISKVAAYVKAYGESLPPDTIHPFCKNYAVDAILHHYAEQALLQKTDLEAVVQMEEQTIIPEPEFCSLLGNLLENALDACAASKTPRFIRLHIRQQGSLYLTMDNTSDQPPLSDEKRLISSKHDGFGIGTESVRMTAERYNGDARFEWREGVFYASVMLSSAD</sequence>
<dbReference type="InterPro" id="IPR032834">
    <property type="entry name" value="NatK-like_C"/>
</dbReference>
<comment type="caution">
    <text evidence="3">The sequence shown here is derived from an EMBL/GenBank/DDBJ whole genome shotgun (WGS) entry which is preliminary data.</text>
</comment>
<dbReference type="PANTHER" id="PTHR40448">
    <property type="entry name" value="TWO-COMPONENT SENSOR HISTIDINE KINASE"/>
    <property type="match status" value="1"/>
</dbReference>
<dbReference type="SUPFAM" id="SSF55874">
    <property type="entry name" value="ATPase domain of HSP90 chaperone/DNA topoisomerase II/histidine kinase"/>
    <property type="match status" value="1"/>
</dbReference>
<evidence type="ECO:0000259" key="2">
    <source>
        <dbReference type="Pfam" id="PF14501"/>
    </source>
</evidence>
<reference evidence="3 4" key="1">
    <citation type="submission" date="2018-10" db="EMBL/GenBank/DDBJ databases">
        <title>Draft Genome Sequence of Anaerotignum sp. KCTC 15736.</title>
        <authorList>
            <person name="Choi S.H."/>
            <person name="Kim J.S."/>
            <person name="Kang S.W."/>
            <person name="Lee J.S."/>
            <person name="Park S.H."/>
        </authorList>
    </citation>
    <scope>NUCLEOTIDE SEQUENCE [LARGE SCALE GENOMIC DNA]</scope>
    <source>
        <strain evidence="3 4">KCTC 15736</strain>
    </source>
</reference>
<dbReference type="OrthoDB" id="3173688at2"/>
<gene>
    <name evidence="3" type="ORF">KGMB03357_15420</name>
</gene>
<dbReference type="EMBL" id="BHVZ01000004">
    <property type="protein sequence ID" value="GCB29881.1"/>
    <property type="molecule type" value="Genomic_DNA"/>
</dbReference>
<dbReference type="AlphaFoldDB" id="A0A401LE84"/>